<dbReference type="SMART" id="SM00184">
    <property type="entry name" value="RING"/>
    <property type="match status" value="2"/>
</dbReference>
<dbReference type="PANTHER" id="PTHR22990:SF15">
    <property type="entry name" value="F-BOX ONLY PROTEIN 10"/>
    <property type="match status" value="1"/>
</dbReference>
<dbReference type="InterPro" id="IPR051550">
    <property type="entry name" value="SCF-Subunits/Alg-Epimerases"/>
</dbReference>
<sequence>MEDAEIPNSRDIRSILNFGDVPDIRLSFNEYNFSGADIEIQKPLNMTSTINTHFICQKIVILSPDVCISGFKFSCSIIIYMVDNISIKNCSFDDGDAGCGGTLVITRGNGIILENLILSNITIPAIFVETNSSVFIKDCRIFNVSDSMIYISNVSQAVIENCELYQTENNGIVATLDSIIEVNNTEIHHTASPAILVINSSLFCTNSNFHDIQQNGIYVNHCNEAKFMNNKFQNIKSSCISVSLKSNAFVYENTFEDIGGNAVFMVAESKATILKNIVKRSSYPAFAILQKCSAQISYNEISDMQKAGICIRGASRAVLDANKIENVNDCGISISDSFTCVLFHNFIKNCAVAGFEAYNQACAKMYGNEFEECGEYGIMVYTSANVSATKNKFKGISNAFVHLSTNGSGTFSSNDIINCEKQVDGNTTGVFLFKDNISFESITNDENNVDFSVKIVPKFVDPMVGKCMKCLEGQKQGYCAPCGHKVLCDKCGKAAADAHENCPLCRFEIKSYTDEFPISDSSQCSICLEAPADSIVLPCGHTGFCAECLNVWFLEQNSCPACRGEPSVFRKIISDF</sequence>
<dbReference type="Proteomes" id="UP000179807">
    <property type="component" value="Unassembled WGS sequence"/>
</dbReference>
<dbReference type="RefSeq" id="XP_068346663.1">
    <property type="nucleotide sequence ID" value="XM_068496206.1"/>
</dbReference>
<dbReference type="GO" id="GO:0006511">
    <property type="term" value="P:ubiquitin-dependent protein catabolic process"/>
    <property type="evidence" value="ECO:0007669"/>
    <property type="project" value="TreeGrafter"/>
</dbReference>
<dbReference type="Pfam" id="PF13920">
    <property type="entry name" value="zf-C3HC4_3"/>
    <property type="match status" value="2"/>
</dbReference>
<dbReference type="SUPFAM" id="SSF57850">
    <property type="entry name" value="RING/U-box"/>
    <property type="match status" value="2"/>
</dbReference>
<keyword evidence="1" id="KW-0677">Repeat</keyword>
<dbReference type="InterPro" id="IPR001841">
    <property type="entry name" value="Znf_RING"/>
</dbReference>
<keyword evidence="2" id="KW-0862">Zinc</keyword>
<feature type="domain" description="RING-type" evidence="3">
    <location>
        <begin position="467"/>
        <end position="506"/>
    </location>
</feature>
<keyword evidence="2" id="KW-0863">Zinc-finger</keyword>
<evidence type="ECO:0000256" key="2">
    <source>
        <dbReference type="PROSITE-ProRule" id="PRU00175"/>
    </source>
</evidence>
<dbReference type="EMBL" id="MLAK01001393">
    <property type="protein sequence ID" value="OHS93526.1"/>
    <property type="molecule type" value="Genomic_DNA"/>
</dbReference>
<evidence type="ECO:0000313" key="5">
    <source>
        <dbReference type="Proteomes" id="UP000179807"/>
    </source>
</evidence>
<accession>A0A1J4J216</accession>
<dbReference type="AlphaFoldDB" id="A0A1J4J216"/>
<comment type="caution">
    <text evidence="4">The sequence shown here is derived from an EMBL/GenBank/DDBJ whole genome shotgun (WGS) entry which is preliminary data.</text>
</comment>
<dbReference type="InterPro" id="IPR011050">
    <property type="entry name" value="Pectin_lyase_fold/virulence"/>
</dbReference>
<proteinExistence type="predicted"/>
<gene>
    <name evidence="4" type="ORF">TRFO_11733</name>
</gene>
<keyword evidence="2" id="KW-0479">Metal-binding</keyword>
<keyword evidence="5" id="KW-1185">Reference proteome</keyword>
<protein>
    <recommendedName>
        <fullName evidence="3">RING-type domain-containing protein</fullName>
    </recommendedName>
</protein>
<name>A0A1J4J216_9EUKA</name>
<dbReference type="VEuPathDB" id="TrichDB:TRFO_11733"/>
<dbReference type="PROSITE" id="PS50089">
    <property type="entry name" value="ZF_RING_2"/>
    <property type="match status" value="2"/>
</dbReference>
<dbReference type="SUPFAM" id="SSF51126">
    <property type="entry name" value="Pectin lyase-like"/>
    <property type="match status" value="2"/>
</dbReference>
<reference evidence="4" key="1">
    <citation type="submission" date="2016-10" db="EMBL/GenBank/DDBJ databases">
        <authorList>
            <person name="Benchimol M."/>
            <person name="Almeida L.G."/>
            <person name="Vasconcelos A.T."/>
            <person name="Perreira-Neves A."/>
            <person name="Rosa I.A."/>
            <person name="Tasca T."/>
            <person name="Bogo M.R."/>
            <person name="de Souza W."/>
        </authorList>
    </citation>
    <scope>NUCLEOTIDE SEQUENCE [LARGE SCALE GENOMIC DNA]</scope>
    <source>
        <strain evidence="4">K</strain>
    </source>
</reference>
<dbReference type="InterPro" id="IPR012334">
    <property type="entry name" value="Pectin_lyas_fold"/>
</dbReference>
<evidence type="ECO:0000259" key="3">
    <source>
        <dbReference type="PROSITE" id="PS50089"/>
    </source>
</evidence>
<dbReference type="Gene3D" id="3.30.40.10">
    <property type="entry name" value="Zinc/RING finger domain, C3HC4 (zinc finger)"/>
    <property type="match status" value="2"/>
</dbReference>
<dbReference type="InterPro" id="IPR013083">
    <property type="entry name" value="Znf_RING/FYVE/PHD"/>
</dbReference>
<feature type="domain" description="RING-type" evidence="3">
    <location>
        <begin position="524"/>
        <end position="563"/>
    </location>
</feature>
<dbReference type="PANTHER" id="PTHR22990">
    <property type="entry name" value="F-BOX ONLY PROTEIN"/>
    <property type="match status" value="1"/>
</dbReference>
<evidence type="ECO:0000313" key="4">
    <source>
        <dbReference type="EMBL" id="OHS93526.1"/>
    </source>
</evidence>
<evidence type="ECO:0000256" key="1">
    <source>
        <dbReference type="ARBA" id="ARBA00022737"/>
    </source>
</evidence>
<dbReference type="OrthoDB" id="1711136at2759"/>
<dbReference type="InterPro" id="IPR039448">
    <property type="entry name" value="Beta_helix"/>
</dbReference>
<dbReference type="SMART" id="SM00710">
    <property type="entry name" value="PbH1"/>
    <property type="match status" value="9"/>
</dbReference>
<organism evidence="4 5">
    <name type="scientific">Tritrichomonas foetus</name>
    <dbReference type="NCBI Taxonomy" id="1144522"/>
    <lineage>
        <taxon>Eukaryota</taxon>
        <taxon>Metamonada</taxon>
        <taxon>Parabasalia</taxon>
        <taxon>Tritrichomonadida</taxon>
        <taxon>Tritrichomonadidae</taxon>
        <taxon>Tritrichomonas</taxon>
    </lineage>
</organism>
<dbReference type="GeneID" id="94830910"/>
<dbReference type="GO" id="GO:0008270">
    <property type="term" value="F:zinc ion binding"/>
    <property type="evidence" value="ECO:0007669"/>
    <property type="project" value="UniProtKB-KW"/>
</dbReference>
<dbReference type="Gene3D" id="2.160.20.10">
    <property type="entry name" value="Single-stranded right-handed beta-helix, Pectin lyase-like"/>
    <property type="match status" value="2"/>
</dbReference>
<dbReference type="InterPro" id="IPR006626">
    <property type="entry name" value="PbH1"/>
</dbReference>
<dbReference type="Pfam" id="PF13229">
    <property type="entry name" value="Beta_helix"/>
    <property type="match status" value="2"/>
</dbReference>